<organism evidence="2 3">
    <name type="scientific">Tahibacter soli</name>
    <dbReference type="NCBI Taxonomy" id="2983605"/>
    <lineage>
        <taxon>Bacteria</taxon>
        <taxon>Pseudomonadati</taxon>
        <taxon>Pseudomonadota</taxon>
        <taxon>Gammaproteobacteria</taxon>
        <taxon>Lysobacterales</taxon>
        <taxon>Rhodanobacteraceae</taxon>
        <taxon>Tahibacter</taxon>
    </lineage>
</organism>
<dbReference type="AlphaFoldDB" id="A0A9X3YFJ6"/>
<comment type="caution">
    <text evidence="2">The sequence shown here is derived from an EMBL/GenBank/DDBJ whole genome shotgun (WGS) entry which is preliminary data.</text>
</comment>
<dbReference type="Proteomes" id="UP001139971">
    <property type="component" value="Unassembled WGS sequence"/>
</dbReference>
<proteinExistence type="predicted"/>
<keyword evidence="3" id="KW-1185">Reference proteome</keyword>
<evidence type="ECO:0000256" key="1">
    <source>
        <dbReference type="SAM" id="SignalP"/>
    </source>
</evidence>
<protein>
    <recommendedName>
        <fullName evidence="4">Lipoprotein</fullName>
    </recommendedName>
</protein>
<evidence type="ECO:0000313" key="3">
    <source>
        <dbReference type="Proteomes" id="UP001139971"/>
    </source>
</evidence>
<evidence type="ECO:0008006" key="4">
    <source>
        <dbReference type="Google" id="ProtNLM"/>
    </source>
</evidence>
<feature type="signal peptide" evidence="1">
    <location>
        <begin position="1"/>
        <end position="17"/>
    </location>
</feature>
<reference evidence="2" key="1">
    <citation type="submission" date="2023-02" db="EMBL/GenBank/DDBJ databases">
        <title>Tahibacter soli sp. nov. isolated from soil.</title>
        <authorList>
            <person name="Baek J.H."/>
            <person name="Lee J.K."/>
            <person name="Choi D.G."/>
            <person name="Jeon C.O."/>
        </authorList>
    </citation>
    <scope>NUCLEOTIDE SEQUENCE</scope>
    <source>
        <strain evidence="2">BL</strain>
    </source>
</reference>
<evidence type="ECO:0000313" key="2">
    <source>
        <dbReference type="EMBL" id="MDC8011019.1"/>
    </source>
</evidence>
<keyword evidence="1" id="KW-0732">Signal</keyword>
<gene>
    <name evidence="2" type="ORF">OD750_000500</name>
</gene>
<name>A0A9X3YFJ6_9GAMM</name>
<feature type="chain" id="PRO_5040763509" description="Lipoprotein" evidence="1">
    <location>
        <begin position="18"/>
        <end position="305"/>
    </location>
</feature>
<dbReference type="EMBL" id="JAOVZO020000001">
    <property type="protein sequence ID" value="MDC8011019.1"/>
    <property type="molecule type" value="Genomic_DNA"/>
</dbReference>
<dbReference type="PROSITE" id="PS51257">
    <property type="entry name" value="PROKAR_LIPOPROTEIN"/>
    <property type="match status" value="1"/>
</dbReference>
<sequence length="305" mass="31938">MRWALILFISMALVASTGCGPAIRGGPPSTLDAPIDDGGGTPSEMQLSAAGSELLAADTDAERNDVLARRLVLIDQVYEVYISDLRRDKAVMDLATGLAGLAIGVAGTLTDGVTAKTNYAAAGTLLSGGVAIVDQTLFYEQTVLALVSAMDANRAQVRLSIEKSMAKSIVEYPGRNAFRDLQAYERAGTLLAAIAYVGATASGIQSDAEAELKNVRDIVKLTPQQIDLKACSTRSLFATNPKRTAPALLQVAEALGVDVPDADKSDATKIAAQLRSWNRDTDAAGVARLNKALADASVLIDCTAR</sequence>
<accession>A0A9X3YFJ6</accession>
<dbReference type="RefSeq" id="WP_263544438.1">
    <property type="nucleotide sequence ID" value="NZ_JAOVZO020000001.1"/>
</dbReference>